<feature type="transmembrane region" description="Helical" evidence="9">
    <location>
        <begin position="578"/>
        <end position="599"/>
    </location>
</feature>
<keyword evidence="4 9" id="KW-1133">Transmembrane helix</keyword>
<feature type="repeat" description="ANK" evidence="7">
    <location>
        <begin position="339"/>
        <end position="364"/>
    </location>
</feature>
<evidence type="ECO:0000256" key="2">
    <source>
        <dbReference type="ARBA" id="ARBA00022692"/>
    </source>
</evidence>
<feature type="transmembrane region" description="Helical" evidence="9">
    <location>
        <begin position="547"/>
        <end position="572"/>
    </location>
</feature>
<feature type="repeat" description="ANK" evidence="7">
    <location>
        <begin position="132"/>
        <end position="153"/>
    </location>
</feature>
<evidence type="ECO:0000256" key="4">
    <source>
        <dbReference type="ARBA" id="ARBA00022989"/>
    </source>
</evidence>
<organism evidence="11 12">
    <name type="scientific">Sesamum alatum</name>
    <dbReference type="NCBI Taxonomy" id="300844"/>
    <lineage>
        <taxon>Eukaryota</taxon>
        <taxon>Viridiplantae</taxon>
        <taxon>Streptophyta</taxon>
        <taxon>Embryophyta</taxon>
        <taxon>Tracheophyta</taxon>
        <taxon>Spermatophyta</taxon>
        <taxon>Magnoliopsida</taxon>
        <taxon>eudicotyledons</taxon>
        <taxon>Gunneridae</taxon>
        <taxon>Pentapetalae</taxon>
        <taxon>asterids</taxon>
        <taxon>lamiids</taxon>
        <taxon>Lamiales</taxon>
        <taxon>Pedaliaceae</taxon>
        <taxon>Sesamum</taxon>
    </lineage>
</organism>
<dbReference type="SMART" id="SM00248">
    <property type="entry name" value="ANK"/>
    <property type="match status" value="9"/>
</dbReference>
<comment type="subcellular location">
    <subcellularLocation>
        <location evidence="1">Membrane</location>
        <topology evidence="1">Multi-pass membrane protein</topology>
    </subcellularLocation>
</comment>
<evidence type="ECO:0000313" key="12">
    <source>
        <dbReference type="Proteomes" id="UP001293254"/>
    </source>
</evidence>
<dbReference type="AlphaFoldDB" id="A0AAE2CG23"/>
<evidence type="ECO:0000313" key="11">
    <source>
        <dbReference type="EMBL" id="KAK4420891.1"/>
    </source>
</evidence>
<comment type="caution">
    <text evidence="11">The sequence shown here is derived from an EMBL/GenBank/DDBJ whole genome shotgun (WGS) entry which is preliminary data.</text>
</comment>
<keyword evidence="12" id="KW-1185">Reference proteome</keyword>
<evidence type="ECO:0000256" key="6">
    <source>
        <dbReference type="ARBA" id="ARBA00023136"/>
    </source>
</evidence>
<accession>A0AAE2CG23</accession>
<dbReference type="Pfam" id="PF12796">
    <property type="entry name" value="Ank_2"/>
    <property type="match status" value="4"/>
</dbReference>
<feature type="domain" description="PGG" evidence="10">
    <location>
        <begin position="462"/>
        <end position="571"/>
    </location>
</feature>
<gene>
    <name evidence="11" type="ORF">Salat_2039600</name>
</gene>
<dbReference type="Proteomes" id="UP001293254">
    <property type="component" value="Unassembled WGS sequence"/>
</dbReference>
<keyword evidence="6 9" id="KW-0472">Membrane</keyword>
<feature type="compositionally biased region" description="Basic and acidic residues" evidence="8">
    <location>
        <begin position="14"/>
        <end position="28"/>
    </location>
</feature>
<dbReference type="SUPFAM" id="SSF48403">
    <property type="entry name" value="Ankyrin repeat"/>
    <property type="match status" value="1"/>
</dbReference>
<evidence type="ECO:0000256" key="5">
    <source>
        <dbReference type="ARBA" id="ARBA00023043"/>
    </source>
</evidence>
<protein>
    <submittedName>
        <fullName evidence="11">Protein ACCELERATED CELL DEATH 6</fullName>
    </submittedName>
</protein>
<evidence type="ECO:0000259" key="10">
    <source>
        <dbReference type="Pfam" id="PF13962"/>
    </source>
</evidence>
<feature type="transmembrane region" description="Helical" evidence="9">
    <location>
        <begin position="513"/>
        <end position="535"/>
    </location>
</feature>
<dbReference type="Pfam" id="PF13962">
    <property type="entry name" value="PGG"/>
    <property type="match status" value="1"/>
</dbReference>
<evidence type="ECO:0000256" key="9">
    <source>
        <dbReference type="SAM" id="Phobius"/>
    </source>
</evidence>
<dbReference type="EMBL" id="JACGWO010000008">
    <property type="protein sequence ID" value="KAK4420891.1"/>
    <property type="molecule type" value="Genomic_DNA"/>
</dbReference>
<dbReference type="InterPro" id="IPR036770">
    <property type="entry name" value="Ankyrin_rpt-contain_sf"/>
</dbReference>
<feature type="transmembrane region" description="Helical" evidence="9">
    <location>
        <begin position="611"/>
        <end position="627"/>
    </location>
</feature>
<feature type="compositionally biased region" description="Basic and acidic residues" evidence="8">
    <location>
        <begin position="37"/>
        <end position="51"/>
    </location>
</feature>
<reference evidence="11" key="2">
    <citation type="journal article" date="2024" name="Plant">
        <title>Genomic evolution and insights into agronomic trait innovations of Sesamum species.</title>
        <authorList>
            <person name="Miao H."/>
            <person name="Wang L."/>
            <person name="Qu L."/>
            <person name="Liu H."/>
            <person name="Sun Y."/>
            <person name="Le M."/>
            <person name="Wang Q."/>
            <person name="Wei S."/>
            <person name="Zheng Y."/>
            <person name="Lin W."/>
            <person name="Duan Y."/>
            <person name="Cao H."/>
            <person name="Xiong S."/>
            <person name="Wang X."/>
            <person name="Wei L."/>
            <person name="Li C."/>
            <person name="Ma Q."/>
            <person name="Ju M."/>
            <person name="Zhao R."/>
            <person name="Li G."/>
            <person name="Mu C."/>
            <person name="Tian Q."/>
            <person name="Mei H."/>
            <person name="Zhang T."/>
            <person name="Gao T."/>
            <person name="Zhang H."/>
        </authorList>
    </citation>
    <scope>NUCLEOTIDE SEQUENCE</scope>
    <source>
        <strain evidence="11">3651</strain>
    </source>
</reference>
<feature type="repeat" description="ANK" evidence="7">
    <location>
        <begin position="305"/>
        <end position="327"/>
    </location>
</feature>
<dbReference type="PROSITE" id="PS50297">
    <property type="entry name" value="ANK_REP_REGION"/>
    <property type="match status" value="4"/>
</dbReference>
<dbReference type="PANTHER" id="PTHR24186">
    <property type="entry name" value="PROTEIN PHOSPHATASE 1 REGULATORY SUBUNIT"/>
    <property type="match status" value="1"/>
</dbReference>
<feature type="transmembrane region" description="Helical" evidence="9">
    <location>
        <begin position="471"/>
        <end position="493"/>
    </location>
</feature>
<name>A0AAE2CG23_9LAMI</name>
<dbReference type="Pfam" id="PF00023">
    <property type="entry name" value="Ank"/>
    <property type="match status" value="1"/>
</dbReference>
<dbReference type="GO" id="GO:0005886">
    <property type="term" value="C:plasma membrane"/>
    <property type="evidence" value="ECO:0007669"/>
    <property type="project" value="TreeGrafter"/>
</dbReference>
<evidence type="ECO:0000256" key="3">
    <source>
        <dbReference type="ARBA" id="ARBA00022737"/>
    </source>
</evidence>
<keyword evidence="5 7" id="KW-0040">ANK repeat</keyword>
<sequence>MGRLDMMIELESEPQWRDDRPKKEEKKRSTTRGSPSRIDDDHNESQSSDEHVTYIQKDYDLYLAAKNDSLHDFLTVLDRASAAEPASYADILRRLSPAGNTYLHVAAKHGNKDIVTYIAAMVASLVSSKNSDGDTPLHLAAKAGQEAVVKALLVHSPAENLLRAKNERRNTALHEALINGHESVAQYLVKEDPTVSCYKNDEGKSVLYLAARYGYADCVRLILQLSPNPEHIVEQLKEKSPIHAAIKGKNRDVLEAMLNMNANLVQLRDAEGRNPLHYAASLGYLEEVRYLLDKCSPSATQRDNSGSFPIHLASIYGSVDIISLLLQDCPCPEELLDRKGLNILHLAARNGRYNIVRYILSNPALEKLINMKDRNGNTPLHLATKEWHPRIVSALTWDKRVDVKIVNDDGMTALDVAEYYMKYNSQFRQRLTWAALKAAGTPRSLRQTTAGGHNSKKSSNMENYKDRVNTLLLVSTLVATVTFAAGFTVPGGYNTSDTDLGIAAMLREKGFHIFVFGDTIAMFSSIVVAVVLIWAQLGDLTLALNALTLAVPLLGIALTMMAMAFTAGVFLAVSKLRWLSTAVLVMGITFFMILVVLLLPLCTPITSTNRILRYLSFYSFYLLILATRS</sequence>
<feature type="repeat" description="ANK" evidence="7">
    <location>
        <begin position="271"/>
        <end position="294"/>
    </location>
</feature>
<proteinExistence type="predicted"/>
<evidence type="ECO:0000256" key="1">
    <source>
        <dbReference type="ARBA" id="ARBA00004141"/>
    </source>
</evidence>
<feature type="region of interest" description="Disordered" evidence="8">
    <location>
        <begin position="1"/>
        <end position="51"/>
    </location>
</feature>
<dbReference type="InterPro" id="IPR002110">
    <property type="entry name" value="Ankyrin_rpt"/>
</dbReference>
<dbReference type="PROSITE" id="PS50088">
    <property type="entry name" value="ANK_REPEAT"/>
    <property type="match status" value="4"/>
</dbReference>
<evidence type="ECO:0000256" key="7">
    <source>
        <dbReference type="PROSITE-ProRule" id="PRU00023"/>
    </source>
</evidence>
<dbReference type="InterPro" id="IPR026961">
    <property type="entry name" value="PGG_dom"/>
</dbReference>
<dbReference type="Gene3D" id="1.25.40.20">
    <property type="entry name" value="Ankyrin repeat-containing domain"/>
    <property type="match status" value="3"/>
</dbReference>
<keyword evidence="2 9" id="KW-0812">Transmembrane</keyword>
<dbReference type="PANTHER" id="PTHR24186:SF46">
    <property type="entry name" value="PROTEIN ACCELERATED CELL DEATH 6-LIKE"/>
    <property type="match status" value="1"/>
</dbReference>
<keyword evidence="3" id="KW-0677">Repeat</keyword>
<evidence type="ECO:0000256" key="8">
    <source>
        <dbReference type="SAM" id="MobiDB-lite"/>
    </source>
</evidence>
<reference evidence="11" key="1">
    <citation type="submission" date="2020-06" db="EMBL/GenBank/DDBJ databases">
        <authorList>
            <person name="Li T."/>
            <person name="Hu X."/>
            <person name="Zhang T."/>
            <person name="Song X."/>
            <person name="Zhang H."/>
            <person name="Dai N."/>
            <person name="Sheng W."/>
            <person name="Hou X."/>
            <person name="Wei L."/>
        </authorList>
    </citation>
    <scope>NUCLEOTIDE SEQUENCE</scope>
    <source>
        <strain evidence="11">3651</strain>
        <tissue evidence="11">Leaf</tissue>
    </source>
</reference>